<dbReference type="AlphaFoldDB" id="K9B358"/>
<evidence type="ECO:0000256" key="8">
    <source>
        <dbReference type="ARBA" id="ARBA00023136"/>
    </source>
</evidence>
<feature type="domain" description="RCK C-terminal" evidence="10">
    <location>
        <begin position="355"/>
        <end position="436"/>
    </location>
</feature>
<protein>
    <recommendedName>
        <fullName evidence="10">RCK C-terminal domain-containing protein</fullName>
    </recommendedName>
</protein>
<name>K9B358_9STAP</name>
<gene>
    <name evidence="11" type="ORF">C273_05897</name>
</gene>
<feature type="transmembrane region" description="Helical" evidence="9">
    <location>
        <begin position="225"/>
        <end position="243"/>
    </location>
</feature>
<feature type="transmembrane region" description="Helical" evidence="9">
    <location>
        <begin position="173"/>
        <end position="190"/>
    </location>
</feature>
<dbReference type="Gene3D" id="1.20.1530.20">
    <property type="match status" value="1"/>
</dbReference>
<dbReference type="PANTHER" id="PTHR32507">
    <property type="entry name" value="NA(+)/H(+) ANTIPORTER 1"/>
    <property type="match status" value="1"/>
</dbReference>
<dbReference type="GO" id="GO:0005886">
    <property type="term" value="C:plasma membrane"/>
    <property type="evidence" value="ECO:0007669"/>
    <property type="project" value="UniProtKB-SubCell"/>
</dbReference>
<comment type="subcellular location">
    <subcellularLocation>
        <location evidence="1">Cell membrane</location>
        <topology evidence="1">Multi-pass membrane protein</topology>
    </subcellularLocation>
</comment>
<dbReference type="NCBIfam" id="NF003715">
    <property type="entry name" value="PRK05326.1-2"/>
    <property type="match status" value="1"/>
</dbReference>
<dbReference type="SUPFAM" id="SSF116726">
    <property type="entry name" value="TrkA C-terminal domain-like"/>
    <property type="match status" value="1"/>
</dbReference>
<evidence type="ECO:0000256" key="9">
    <source>
        <dbReference type="SAM" id="Phobius"/>
    </source>
</evidence>
<dbReference type="STRING" id="1229783.C273_05897"/>
<dbReference type="PROSITE" id="PS51202">
    <property type="entry name" value="RCK_C"/>
    <property type="match status" value="1"/>
</dbReference>
<dbReference type="InterPro" id="IPR006037">
    <property type="entry name" value="RCK_C"/>
</dbReference>
<dbReference type="GO" id="GO:0015297">
    <property type="term" value="F:antiporter activity"/>
    <property type="evidence" value="ECO:0007669"/>
    <property type="project" value="UniProtKB-KW"/>
</dbReference>
<evidence type="ECO:0000256" key="1">
    <source>
        <dbReference type="ARBA" id="ARBA00004651"/>
    </source>
</evidence>
<feature type="transmembrane region" description="Helical" evidence="9">
    <location>
        <begin position="12"/>
        <end position="30"/>
    </location>
</feature>
<feature type="transmembrane region" description="Helical" evidence="9">
    <location>
        <begin position="42"/>
        <end position="67"/>
    </location>
</feature>
<evidence type="ECO:0000256" key="3">
    <source>
        <dbReference type="ARBA" id="ARBA00022449"/>
    </source>
</evidence>
<keyword evidence="7" id="KW-0406">Ion transport</keyword>
<dbReference type="Pfam" id="PF00999">
    <property type="entry name" value="Na_H_Exchanger"/>
    <property type="match status" value="1"/>
</dbReference>
<dbReference type="NCBIfam" id="NF003716">
    <property type="entry name" value="PRK05326.1-3"/>
    <property type="match status" value="1"/>
</dbReference>
<evidence type="ECO:0000256" key="2">
    <source>
        <dbReference type="ARBA" id="ARBA00022448"/>
    </source>
</evidence>
<evidence type="ECO:0000259" key="10">
    <source>
        <dbReference type="PROSITE" id="PS51202"/>
    </source>
</evidence>
<dbReference type="eggNOG" id="COG3263">
    <property type="taxonomic scope" value="Bacteria"/>
</dbReference>
<keyword evidence="12" id="KW-1185">Reference proteome</keyword>
<evidence type="ECO:0000256" key="6">
    <source>
        <dbReference type="ARBA" id="ARBA00022989"/>
    </source>
</evidence>
<dbReference type="PANTHER" id="PTHR32507:SF7">
    <property type="entry name" value="K(+)_H(+) ANTIPORTER NHAP2"/>
    <property type="match status" value="1"/>
</dbReference>
<feature type="transmembrane region" description="Helical" evidence="9">
    <location>
        <begin position="312"/>
        <end position="331"/>
    </location>
</feature>
<evidence type="ECO:0000256" key="7">
    <source>
        <dbReference type="ARBA" id="ARBA00023065"/>
    </source>
</evidence>
<sequence>MNIFYKFDNAYLAQLIGNIALVIILFDGGIQTTKQTVKRAISYASILATIGVLITSLIVALGTMFILNMSWQHSLLVGAIVGSTDAAAVFSILGNKRISPKIKSILEVESGTNDPMALFLTITMISIITMPDASIFNYMLMFIWQMLGGALLGLLVGYLTLKLINFITLEATGLYPILAITLSFITFGIASYIHVSGLLSVYVFALFLGNHPLSYRTSIIRFGESFAWIGQMAMFILLGLLVFPTNLVSVMWEGLLIALVLMIIARPLSVWLTLSFTDLKPKELWFISWAGLRGAVPIILATYALLDGVKEANLIFNVVFFVVLLSALLQGMTLEPLANKLGLSKGEAVTSPYQFDMLASEVSKVEIREYIIRSHSKWNGKTLADLDLPRRVNINAVVRDDELHIPDGNFSLKANDIIYILAEKDIHQKLHKLQQKAETQKA</sequence>
<dbReference type="InterPro" id="IPR006153">
    <property type="entry name" value="Cation/H_exchanger_TM"/>
</dbReference>
<dbReference type="GO" id="GO:0008324">
    <property type="term" value="F:monoatomic cation transmembrane transporter activity"/>
    <property type="evidence" value="ECO:0007669"/>
    <property type="project" value="InterPro"/>
</dbReference>
<evidence type="ECO:0000313" key="11">
    <source>
        <dbReference type="EMBL" id="EKU48215.1"/>
    </source>
</evidence>
<evidence type="ECO:0000256" key="5">
    <source>
        <dbReference type="ARBA" id="ARBA00022692"/>
    </source>
</evidence>
<organism evidence="11 12">
    <name type="scientific">Staphylococcus massiliensis S46</name>
    <dbReference type="NCBI Taxonomy" id="1229783"/>
    <lineage>
        <taxon>Bacteria</taxon>
        <taxon>Bacillati</taxon>
        <taxon>Bacillota</taxon>
        <taxon>Bacilli</taxon>
        <taxon>Bacillales</taxon>
        <taxon>Staphylococcaceae</taxon>
        <taxon>Staphylococcus</taxon>
    </lineage>
</organism>
<keyword evidence="2" id="KW-0813">Transport</keyword>
<reference evidence="11 12" key="1">
    <citation type="journal article" date="2013" name="Genome Announc.">
        <title>Genome Sequence of Staphylococcus massiliensis Strain S46, Isolated from the Surface of Healthy Human Skin.</title>
        <authorList>
            <person name="Srivastav R."/>
            <person name="Singh A."/>
            <person name="Jangir P.K."/>
            <person name="Kumari C."/>
            <person name="Muduli S."/>
            <person name="Sharma R."/>
        </authorList>
    </citation>
    <scope>NUCLEOTIDE SEQUENCE [LARGE SCALE GENOMIC DNA]</scope>
    <source>
        <strain evidence="11 12">S46</strain>
    </source>
</reference>
<dbReference type="InterPro" id="IPR036721">
    <property type="entry name" value="RCK_C_sf"/>
</dbReference>
<keyword evidence="5 9" id="KW-0812">Transmembrane</keyword>
<dbReference type="Pfam" id="PF02080">
    <property type="entry name" value="TrkA_C"/>
    <property type="match status" value="1"/>
</dbReference>
<accession>K9B358</accession>
<keyword evidence="6 9" id="KW-1133">Transmembrane helix</keyword>
<dbReference type="Gene3D" id="3.30.70.1450">
    <property type="entry name" value="Regulator of K+ conductance, C-terminal domain"/>
    <property type="match status" value="1"/>
</dbReference>
<dbReference type="InterPro" id="IPR038770">
    <property type="entry name" value="Na+/solute_symporter_sf"/>
</dbReference>
<feature type="transmembrane region" description="Helical" evidence="9">
    <location>
        <begin position="286"/>
        <end position="306"/>
    </location>
</feature>
<comment type="caution">
    <text evidence="11">The sequence shown here is derived from an EMBL/GenBank/DDBJ whole genome shotgun (WGS) entry which is preliminary data.</text>
</comment>
<proteinExistence type="predicted"/>
<feature type="transmembrane region" description="Helical" evidence="9">
    <location>
        <begin position="73"/>
        <end position="95"/>
    </location>
</feature>
<dbReference type="GO" id="GO:0006813">
    <property type="term" value="P:potassium ion transport"/>
    <property type="evidence" value="ECO:0007669"/>
    <property type="project" value="InterPro"/>
</dbReference>
<dbReference type="PATRIC" id="fig|1229783.3.peg.1193"/>
<keyword evidence="4" id="KW-1003">Cell membrane</keyword>
<keyword evidence="3" id="KW-0050">Antiport</keyword>
<keyword evidence="8 9" id="KW-0472">Membrane</keyword>
<feature type="transmembrane region" description="Helical" evidence="9">
    <location>
        <begin position="116"/>
        <end position="136"/>
    </location>
</feature>
<dbReference type="EMBL" id="AMSQ01000007">
    <property type="protein sequence ID" value="EKU48215.1"/>
    <property type="molecule type" value="Genomic_DNA"/>
</dbReference>
<feature type="transmembrane region" description="Helical" evidence="9">
    <location>
        <begin position="142"/>
        <end position="161"/>
    </location>
</feature>
<evidence type="ECO:0000256" key="4">
    <source>
        <dbReference type="ARBA" id="ARBA00022475"/>
    </source>
</evidence>
<evidence type="ECO:0000313" key="12">
    <source>
        <dbReference type="Proteomes" id="UP000009885"/>
    </source>
</evidence>
<dbReference type="GO" id="GO:1902600">
    <property type="term" value="P:proton transmembrane transport"/>
    <property type="evidence" value="ECO:0007669"/>
    <property type="project" value="InterPro"/>
</dbReference>
<feature type="transmembrane region" description="Helical" evidence="9">
    <location>
        <begin position="255"/>
        <end position="274"/>
    </location>
</feature>
<dbReference type="Proteomes" id="UP000009885">
    <property type="component" value="Unassembled WGS sequence"/>
</dbReference>